<proteinExistence type="inferred from homology"/>
<evidence type="ECO:0000256" key="3">
    <source>
        <dbReference type="SAM" id="Phobius"/>
    </source>
</evidence>
<dbReference type="SUPFAM" id="SSF51735">
    <property type="entry name" value="NAD(P)-binding Rossmann-fold domains"/>
    <property type="match status" value="1"/>
</dbReference>
<dbReference type="InterPro" id="IPR002225">
    <property type="entry name" value="3Beta_OHSteriod_DH/Estase"/>
</dbReference>
<comment type="caution">
    <text evidence="5">The sequence shown here is derived from an EMBL/GenBank/DDBJ whole genome shotgun (WGS) entry which is preliminary data.</text>
</comment>
<name>A0AA39WME9_9PEZI</name>
<keyword evidence="1" id="KW-0560">Oxidoreductase</keyword>
<feature type="transmembrane region" description="Helical" evidence="3">
    <location>
        <begin position="6"/>
        <end position="24"/>
    </location>
</feature>
<organism evidence="5 6">
    <name type="scientific">Bombardia bombarda</name>
    <dbReference type="NCBI Taxonomy" id="252184"/>
    <lineage>
        <taxon>Eukaryota</taxon>
        <taxon>Fungi</taxon>
        <taxon>Dikarya</taxon>
        <taxon>Ascomycota</taxon>
        <taxon>Pezizomycotina</taxon>
        <taxon>Sordariomycetes</taxon>
        <taxon>Sordariomycetidae</taxon>
        <taxon>Sordariales</taxon>
        <taxon>Lasiosphaeriaceae</taxon>
        <taxon>Bombardia</taxon>
    </lineage>
</organism>
<evidence type="ECO:0000256" key="2">
    <source>
        <dbReference type="ARBA" id="ARBA00023445"/>
    </source>
</evidence>
<dbReference type="AlphaFoldDB" id="A0AA39WME9"/>
<dbReference type="EMBL" id="JAULSR010000005">
    <property type="protein sequence ID" value="KAK0618099.1"/>
    <property type="molecule type" value="Genomic_DNA"/>
</dbReference>
<keyword evidence="3" id="KW-0472">Membrane</keyword>
<feature type="domain" description="3-beta hydroxysteroid dehydrogenase/isomerase" evidence="4">
    <location>
        <begin position="94"/>
        <end position="367"/>
    </location>
</feature>
<dbReference type="Proteomes" id="UP001174934">
    <property type="component" value="Unassembled WGS sequence"/>
</dbReference>
<keyword evidence="6" id="KW-1185">Reference proteome</keyword>
<evidence type="ECO:0000259" key="4">
    <source>
        <dbReference type="Pfam" id="PF01073"/>
    </source>
</evidence>
<dbReference type="GO" id="GO:0005783">
    <property type="term" value="C:endoplasmic reticulum"/>
    <property type="evidence" value="ECO:0007669"/>
    <property type="project" value="TreeGrafter"/>
</dbReference>
<comment type="similarity">
    <text evidence="2">Belongs to the NAD(P)-dependent epimerase/dehydratase family. Dihydroflavonol-4-reductase subfamily.</text>
</comment>
<dbReference type="PANTHER" id="PTHR10366">
    <property type="entry name" value="NAD DEPENDENT EPIMERASE/DEHYDRATASE"/>
    <property type="match status" value="1"/>
</dbReference>
<dbReference type="InterPro" id="IPR050425">
    <property type="entry name" value="NAD(P)_dehydrat-like"/>
</dbReference>
<dbReference type="GO" id="GO:0006696">
    <property type="term" value="P:ergosterol biosynthetic process"/>
    <property type="evidence" value="ECO:0007669"/>
    <property type="project" value="TreeGrafter"/>
</dbReference>
<reference evidence="5" key="1">
    <citation type="submission" date="2023-06" db="EMBL/GenBank/DDBJ databases">
        <title>Genome-scale phylogeny and comparative genomics of the fungal order Sordariales.</title>
        <authorList>
            <consortium name="Lawrence Berkeley National Laboratory"/>
            <person name="Hensen N."/>
            <person name="Bonometti L."/>
            <person name="Westerberg I."/>
            <person name="Brannstrom I.O."/>
            <person name="Guillou S."/>
            <person name="Cros-Aarteil S."/>
            <person name="Calhoun S."/>
            <person name="Haridas S."/>
            <person name="Kuo A."/>
            <person name="Mondo S."/>
            <person name="Pangilinan J."/>
            <person name="Riley R."/>
            <person name="LaButti K."/>
            <person name="Andreopoulos B."/>
            <person name="Lipzen A."/>
            <person name="Chen C."/>
            <person name="Yanf M."/>
            <person name="Daum C."/>
            <person name="Ng V."/>
            <person name="Clum A."/>
            <person name="Steindorff A."/>
            <person name="Ohm R."/>
            <person name="Martin F."/>
            <person name="Silar P."/>
            <person name="Natvig D."/>
            <person name="Lalanne C."/>
            <person name="Gautier V."/>
            <person name="Ament-velasquez S.L."/>
            <person name="Kruys A."/>
            <person name="Hutchinson M.I."/>
            <person name="Powell A.J."/>
            <person name="Barry K."/>
            <person name="Miller A.N."/>
            <person name="Grigoriev I.V."/>
            <person name="Debuchy R."/>
            <person name="Gladieux P."/>
            <person name="Thoren M.H."/>
            <person name="Johannesson H."/>
        </authorList>
    </citation>
    <scope>NUCLEOTIDE SEQUENCE</scope>
    <source>
        <strain evidence="5">SMH3391-2</strain>
    </source>
</reference>
<dbReference type="GO" id="GO:0000252">
    <property type="term" value="F:3-beta-hydroxysteroid dehydrogenase [NAD(P)+]/C4-decarboxylase activity"/>
    <property type="evidence" value="ECO:0007669"/>
    <property type="project" value="TreeGrafter"/>
</dbReference>
<gene>
    <name evidence="5" type="ORF">B0T17DRAFT_509658</name>
</gene>
<dbReference type="PANTHER" id="PTHR10366:SF447">
    <property type="entry name" value="HYDROXYSTEROID DEHYDROGENASE_ISOMERASE FAMILY PROTEIN, PUTATIVE (AFU_ORTHOLOGUE AFUA_1G06450)-RELATED"/>
    <property type="match status" value="1"/>
</dbReference>
<dbReference type="Pfam" id="PF01073">
    <property type="entry name" value="3Beta_HSD"/>
    <property type="match status" value="1"/>
</dbReference>
<accession>A0AA39WME9</accession>
<keyword evidence="3" id="KW-1133">Transmembrane helix</keyword>
<sequence>MAQTQVWSALAGAVVLAGFWLYRINLSMHAVPREALERSPHRLTKREAQEAYERVKETPLDFAKSLPPRLDRRYIVIGGSGPAGIVAHADSEPGLVGGDIVLQLLQRGQSPESIRIVDFQPLVRGDMIKEASACDLVRTDITSPASVKAAFSKPWPVSVADSPLTVFHTAASIRFGERDIILYDRLSRVNVGGTANVLAAAREAGADIFIATSSASVAVTPVTIWQWPWHSVPKGYVQIFTEADFDAPLRPHSQFFANYGYSKAEAERLVCGANEDGFRTGTIRPGNGVYGQKNDVCVGQTIQEGSIVSWTPHIIQNFVNSRNVSLAHLLFEAALARKPMPSCAGRPFVVSDPGPPICFRDFYSLITQLPVTPVTEAYPPPIMLLLLSHAIETYSLALARLPFLKTVFGLKDLSGPLQNLQPAIFSVTAHTIADDSAVRRSVEEGGLGYSGVGTTVDGICEQIVSWNREQEQ</sequence>
<dbReference type="InterPro" id="IPR036291">
    <property type="entry name" value="NAD(P)-bd_dom_sf"/>
</dbReference>
<evidence type="ECO:0000313" key="6">
    <source>
        <dbReference type="Proteomes" id="UP001174934"/>
    </source>
</evidence>
<evidence type="ECO:0000313" key="5">
    <source>
        <dbReference type="EMBL" id="KAK0618099.1"/>
    </source>
</evidence>
<keyword evidence="3" id="KW-0812">Transmembrane</keyword>
<evidence type="ECO:0000256" key="1">
    <source>
        <dbReference type="ARBA" id="ARBA00023002"/>
    </source>
</evidence>
<dbReference type="Gene3D" id="3.40.50.720">
    <property type="entry name" value="NAD(P)-binding Rossmann-like Domain"/>
    <property type="match status" value="1"/>
</dbReference>
<protein>
    <recommendedName>
        <fullName evidence="4">3-beta hydroxysteroid dehydrogenase/isomerase domain-containing protein</fullName>
    </recommendedName>
</protein>